<sequence length="47" mass="5232">MTHKEENRTHSGKVASSVNPQGLSEDAADQQPKSQLEQRAKKKNTKI</sequence>
<dbReference type="InterPro" id="IPR017526">
    <property type="entry name" value="SASP_SspL"/>
</dbReference>
<dbReference type="EMBL" id="JAFBER010000030">
    <property type="protein sequence ID" value="MBM7646817.1"/>
    <property type="molecule type" value="Genomic_DNA"/>
</dbReference>
<feature type="region of interest" description="Disordered" evidence="2">
    <location>
        <begin position="1"/>
        <end position="47"/>
    </location>
</feature>
<protein>
    <recommendedName>
        <fullName evidence="1">Small, acid-soluble spore protein L</fullName>
    </recommendedName>
</protein>
<evidence type="ECO:0000313" key="4">
    <source>
        <dbReference type="Proteomes" id="UP000808914"/>
    </source>
</evidence>
<dbReference type="Proteomes" id="UP000808914">
    <property type="component" value="Unassembled WGS sequence"/>
</dbReference>
<organism evidence="3 4">
    <name type="scientific">Scopulibacillus daqui</name>
    <dbReference type="NCBI Taxonomy" id="1469162"/>
    <lineage>
        <taxon>Bacteria</taxon>
        <taxon>Bacillati</taxon>
        <taxon>Bacillota</taxon>
        <taxon>Bacilli</taxon>
        <taxon>Bacillales</taxon>
        <taxon>Sporolactobacillaceae</taxon>
        <taxon>Scopulibacillus</taxon>
    </lineage>
</organism>
<keyword evidence="4" id="KW-1185">Reference proteome</keyword>
<evidence type="ECO:0000256" key="2">
    <source>
        <dbReference type="SAM" id="MobiDB-lite"/>
    </source>
</evidence>
<dbReference type="RefSeq" id="WP_205004693.1">
    <property type="nucleotide sequence ID" value="NZ_JAFBER010000030.1"/>
</dbReference>
<comment type="caution">
    <text evidence="3">The sequence shown here is derived from an EMBL/GenBank/DDBJ whole genome shotgun (WGS) entry which is preliminary data.</text>
</comment>
<gene>
    <name evidence="3" type="ORF">JOD45_003051</name>
</gene>
<accession>A0ABS2Q3E4</accession>
<proteinExistence type="predicted"/>
<evidence type="ECO:0000256" key="1">
    <source>
        <dbReference type="NCBIfam" id="TIGR03093"/>
    </source>
</evidence>
<name>A0ABS2Q3E4_9BACL</name>
<reference evidence="3 4" key="1">
    <citation type="submission" date="2021-01" db="EMBL/GenBank/DDBJ databases">
        <title>Genomic Encyclopedia of Type Strains, Phase IV (KMG-IV): sequencing the most valuable type-strain genomes for metagenomic binning, comparative biology and taxonomic classification.</title>
        <authorList>
            <person name="Goeker M."/>
        </authorList>
    </citation>
    <scope>NUCLEOTIDE SEQUENCE [LARGE SCALE GENOMIC DNA]</scope>
    <source>
        <strain evidence="3 4">DSM 28236</strain>
    </source>
</reference>
<dbReference type="NCBIfam" id="TIGR03093">
    <property type="entry name" value="SASP_sspL"/>
    <property type="match status" value="1"/>
</dbReference>
<evidence type="ECO:0000313" key="3">
    <source>
        <dbReference type="EMBL" id="MBM7646817.1"/>
    </source>
</evidence>